<evidence type="ECO:0000256" key="1">
    <source>
        <dbReference type="SAM" id="Phobius"/>
    </source>
</evidence>
<dbReference type="Pfam" id="PF09945">
    <property type="entry name" value="DUF2177"/>
    <property type="match status" value="1"/>
</dbReference>
<reference evidence="2 3" key="1">
    <citation type="submission" date="2020-02" db="EMBL/GenBank/DDBJ databases">
        <authorList>
            <person name="Li G."/>
        </authorList>
    </citation>
    <scope>NUCLEOTIDE SEQUENCE [LARGE SCALE GENOMIC DNA]</scope>
    <source>
        <strain evidence="2 3">DSM 102029</strain>
    </source>
</reference>
<dbReference type="AlphaFoldDB" id="A0A6P1YSL7"/>
<protein>
    <submittedName>
        <fullName evidence="2">DUF2177 family protein</fullName>
    </submittedName>
</protein>
<gene>
    <name evidence="2" type="ORF">G3A50_07385</name>
</gene>
<dbReference type="KEGG" id="apra:G3A50_07385"/>
<organism evidence="2 3">
    <name type="scientific">Ancylobacter pratisalsi</name>
    <dbReference type="NCBI Taxonomy" id="1745854"/>
    <lineage>
        <taxon>Bacteria</taxon>
        <taxon>Pseudomonadati</taxon>
        <taxon>Pseudomonadota</taxon>
        <taxon>Alphaproteobacteria</taxon>
        <taxon>Hyphomicrobiales</taxon>
        <taxon>Xanthobacteraceae</taxon>
        <taxon>Ancylobacter</taxon>
    </lineage>
</organism>
<dbReference type="EMBL" id="CP048630">
    <property type="protein sequence ID" value="QIB36142.1"/>
    <property type="molecule type" value="Genomic_DNA"/>
</dbReference>
<keyword evidence="1" id="KW-1133">Transmembrane helix</keyword>
<dbReference type="InterPro" id="IPR018687">
    <property type="entry name" value="DUF2177_membr"/>
</dbReference>
<sequence length="137" mass="14746">MRYLVSYLATGLVMLAIDAVWLGLMTSRLYRPRLGDMLAETPNLAPAVLFYLIYVGGIVVFAVQPALASGRWTTALLFGALLGLVAYSTYDLTNQATLRQWSTLVTAADMIWGTVLTGVSATAGMLITQALMGRQAP</sequence>
<name>A0A6P1YSL7_9HYPH</name>
<keyword evidence="1" id="KW-0812">Transmembrane</keyword>
<accession>A0A6P1YSL7</accession>
<proteinExistence type="predicted"/>
<dbReference type="Proteomes" id="UP000464751">
    <property type="component" value="Chromosome"/>
</dbReference>
<evidence type="ECO:0000313" key="3">
    <source>
        <dbReference type="Proteomes" id="UP000464751"/>
    </source>
</evidence>
<evidence type="ECO:0000313" key="2">
    <source>
        <dbReference type="EMBL" id="QIB36142.1"/>
    </source>
</evidence>
<feature type="transmembrane region" description="Helical" evidence="1">
    <location>
        <begin position="44"/>
        <end position="63"/>
    </location>
</feature>
<keyword evidence="1" id="KW-0472">Membrane</keyword>
<feature type="transmembrane region" description="Helical" evidence="1">
    <location>
        <begin position="72"/>
        <end position="90"/>
    </location>
</feature>
<feature type="transmembrane region" description="Helical" evidence="1">
    <location>
        <begin position="7"/>
        <end position="24"/>
    </location>
</feature>
<feature type="transmembrane region" description="Helical" evidence="1">
    <location>
        <begin position="110"/>
        <end position="132"/>
    </location>
</feature>
<keyword evidence="3" id="KW-1185">Reference proteome</keyword>